<proteinExistence type="inferred from homology"/>
<comment type="caution">
    <text evidence="3">The sequence shown here is derived from an EMBL/GenBank/DDBJ whole genome shotgun (WGS) entry which is preliminary data.</text>
</comment>
<dbReference type="EMBL" id="LSBA01000019">
    <property type="protein sequence ID" value="KXZ17773.1"/>
    <property type="molecule type" value="Genomic_DNA"/>
</dbReference>
<gene>
    <name evidence="3" type="ORF">AXI58_18740</name>
</gene>
<dbReference type="RefSeq" id="WP_061522273.1">
    <property type="nucleotide sequence ID" value="NZ_JARLZY010000011.1"/>
</dbReference>
<evidence type="ECO:0000313" key="3">
    <source>
        <dbReference type="EMBL" id="KXZ17773.1"/>
    </source>
</evidence>
<dbReference type="Gene3D" id="3.40.50.1820">
    <property type="entry name" value="alpha/beta hydrolase"/>
    <property type="match status" value="1"/>
</dbReference>
<accession>A0A150F5T3</accession>
<dbReference type="SUPFAM" id="SSF53474">
    <property type="entry name" value="alpha/beta-Hydrolases"/>
    <property type="match status" value="1"/>
</dbReference>
<dbReference type="Pfam" id="PF00756">
    <property type="entry name" value="Esterase"/>
    <property type="match status" value="1"/>
</dbReference>
<dbReference type="InterPro" id="IPR029058">
    <property type="entry name" value="AB_hydrolase_fold"/>
</dbReference>
<evidence type="ECO:0000256" key="2">
    <source>
        <dbReference type="ARBA" id="ARBA00022801"/>
    </source>
</evidence>
<name>A0A150F5T3_9BACI</name>
<keyword evidence="4" id="KW-1185">Reference proteome</keyword>
<evidence type="ECO:0000256" key="1">
    <source>
        <dbReference type="ARBA" id="ARBA00005622"/>
    </source>
</evidence>
<reference evidence="4" key="1">
    <citation type="submission" date="2016-02" db="EMBL/GenBank/DDBJ databases">
        <authorList>
            <person name="Dunlap C."/>
        </authorList>
    </citation>
    <scope>NUCLEOTIDE SEQUENCE [LARGE SCALE GENOMIC DNA]</scope>
    <source>
        <strain evidence="4">NRRL B-41092</strain>
    </source>
</reference>
<evidence type="ECO:0000313" key="4">
    <source>
        <dbReference type="Proteomes" id="UP000075430"/>
    </source>
</evidence>
<dbReference type="GO" id="GO:0016788">
    <property type="term" value="F:hydrolase activity, acting on ester bonds"/>
    <property type="evidence" value="ECO:0007669"/>
    <property type="project" value="TreeGrafter"/>
</dbReference>
<dbReference type="InterPro" id="IPR052558">
    <property type="entry name" value="Siderophore_Hydrolase_D"/>
</dbReference>
<comment type="similarity">
    <text evidence="1">Belongs to the esterase D family.</text>
</comment>
<dbReference type="Proteomes" id="UP000075430">
    <property type="component" value="Unassembled WGS sequence"/>
</dbReference>
<protein>
    <submittedName>
        <fullName evidence="3">Enterobactin esterase</fullName>
    </submittedName>
</protein>
<organism evidence="3 4">
    <name type="scientific">Bacillus nakamurai</name>
    <dbReference type="NCBI Taxonomy" id="1793963"/>
    <lineage>
        <taxon>Bacteria</taxon>
        <taxon>Bacillati</taxon>
        <taxon>Bacillota</taxon>
        <taxon>Bacilli</taxon>
        <taxon>Bacillales</taxon>
        <taxon>Bacillaceae</taxon>
        <taxon>Bacillus</taxon>
    </lineage>
</organism>
<dbReference type="PANTHER" id="PTHR40841:SF2">
    <property type="entry name" value="SIDEROPHORE-DEGRADING ESTERASE (EUROFUNG)"/>
    <property type="match status" value="1"/>
</dbReference>
<sequence length="290" mass="32233">MDGKKAKQEIVTGGQFTIPGTEVRKMRSRKGDRVYQIFVSSPLEEPPSSGFPVIYLLDGNSVFGTMAEALRVQSRRPEKTGVVPAVIVGIGYPTDQPFSAVRHCDFTLPLPESELPVHPKGAAWPEHGGAEEFLSFIEEELKPEVERDYRIDTGRQTIFGHSLGGLFVLQVLLTRPELFQTYIAGSPSIHWNKRFIQEEAERFAVRLRDAELDVSVLLAAGEIEKSHKSRIPEHAKVLFSVLSELESKGVRAEYREFEGEGHISVLPVLISRALRFALNPGGPHTSFSSV</sequence>
<dbReference type="PANTHER" id="PTHR40841">
    <property type="entry name" value="SIDEROPHORE TRIACETYLFUSARININE C ESTERASE"/>
    <property type="match status" value="1"/>
</dbReference>
<dbReference type="STRING" id="1793963.AXI58_18740"/>
<dbReference type="InterPro" id="IPR000801">
    <property type="entry name" value="Esterase-like"/>
</dbReference>
<dbReference type="OrthoDB" id="9784036at2"/>
<dbReference type="AlphaFoldDB" id="A0A150F5T3"/>
<keyword evidence="2" id="KW-0378">Hydrolase</keyword>